<evidence type="ECO:0008006" key="3">
    <source>
        <dbReference type="Google" id="ProtNLM"/>
    </source>
</evidence>
<gene>
    <name evidence="1" type="ORF">BDV29DRAFT_160991</name>
</gene>
<name>A0A5N5WMV2_9EURO</name>
<evidence type="ECO:0000313" key="1">
    <source>
        <dbReference type="EMBL" id="KAB8069871.1"/>
    </source>
</evidence>
<sequence length="135" mass="14516">MVFTTSPTGQLMPFPPLDSIPISDLLFDDKYGRCPVEKSPNPFICGLTGNSYSFKEYGQRVDLLSSVLSKDISWRLSKGAELDKVIAISGVNMINFVVVTLATQRLGEASLLIHPTSTASELESQLKASGSSGTS</sequence>
<keyword evidence="2" id="KW-1185">Reference proteome</keyword>
<organism evidence="1 2">
    <name type="scientific">Aspergillus leporis</name>
    <dbReference type="NCBI Taxonomy" id="41062"/>
    <lineage>
        <taxon>Eukaryota</taxon>
        <taxon>Fungi</taxon>
        <taxon>Dikarya</taxon>
        <taxon>Ascomycota</taxon>
        <taxon>Pezizomycotina</taxon>
        <taxon>Eurotiomycetes</taxon>
        <taxon>Eurotiomycetidae</taxon>
        <taxon>Eurotiales</taxon>
        <taxon>Aspergillaceae</taxon>
        <taxon>Aspergillus</taxon>
        <taxon>Aspergillus subgen. Circumdati</taxon>
    </lineage>
</organism>
<dbReference type="EMBL" id="ML732323">
    <property type="protein sequence ID" value="KAB8069871.1"/>
    <property type="molecule type" value="Genomic_DNA"/>
</dbReference>
<accession>A0A5N5WMV2</accession>
<protein>
    <recommendedName>
        <fullName evidence="3">AMP-dependent synthetase/ligase domain-containing protein</fullName>
    </recommendedName>
</protein>
<dbReference type="AlphaFoldDB" id="A0A5N5WMV2"/>
<proteinExistence type="predicted"/>
<dbReference type="Gene3D" id="3.40.50.980">
    <property type="match status" value="1"/>
</dbReference>
<evidence type="ECO:0000313" key="2">
    <source>
        <dbReference type="Proteomes" id="UP000326565"/>
    </source>
</evidence>
<dbReference type="SUPFAM" id="SSF56801">
    <property type="entry name" value="Acetyl-CoA synthetase-like"/>
    <property type="match status" value="1"/>
</dbReference>
<dbReference type="OrthoDB" id="6509636at2759"/>
<reference evidence="1 2" key="1">
    <citation type="submission" date="2019-04" db="EMBL/GenBank/DDBJ databases">
        <title>Friends and foes A comparative genomics study of 23 Aspergillus species from section Flavi.</title>
        <authorList>
            <consortium name="DOE Joint Genome Institute"/>
            <person name="Kjaerbolling I."/>
            <person name="Vesth T."/>
            <person name="Frisvad J.C."/>
            <person name="Nybo J.L."/>
            <person name="Theobald S."/>
            <person name="Kildgaard S."/>
            <person name="Isbrandt T."/>
            <person name="Kuo A."/>
            <person name="Sato A."/>
            <person name="Lyhne E.K."/>
            <person name="Kogle M.E."/>
            <person name="Wiebenga A."/>
            <person name="Kun R.S."/>
            <person name="Lubbers R.J."/>
            <person name="Makela M.R."/>
            <person name="Barry K."/>
            <person name="Chovatia M."/>
            <person name="Clum A."/>
            <person name="Daum C."/>
            <person name="Haridas S."/>
            <person name="He G."/>
            <person name="LaButti K."/>
            <person name="Lipzen A."/>
            <person name="Mondo S."/>
            <person name="Riley R."/>
            <person name="Salamov A."/>
            <person name="Simmons B.A."/>
            <person name="Magnuson J.K."/>
            <person name="Henrissat B."/>
            <person name="Mortensen U.H."/>
            <person name="Larsen T.O."/>
            <person name="Devries R.P."/>
            <person name="Grigoriev I.V."/>
            <person name="Machida M."/>
            <person name="Baker S.E."/>
            <person name="Andersen M.R."/>
        </authorList>
    </citation>
    <scope>NUCLEOTIDE SEQUENCE [LARGE SCALE GENOMIC DNA]</scope>
    <source>
        <strain evidence="1 2">CBS 151.66</strain>
    </source>
</reference>
<dbReference type="Proteomes" id="UP000326565">
    <property type="component" value="Unassembled WGS sequence"/>
</dbReference>